<dbReference type="AlphaFoldDB" id="A0A1H8UGT8"/>
<protein>
    <submittedName>
        <fullName evidence="1">Uncharacterized protein</fullName>
    </submittedName>
</protein>
<proteinExistence type="predicted"/>
<dbReference type="OrthoDB" id="234580at2157"/>
<reference evidence="2" key="1">
    <citation type="submission" date="2016-10" db="EMBL/GenBank/DDBJ databases">
        <authorList>
            <person name="Varghese N."/>
            <person name="Submissions S."/>
        </authorList>
    </citation>
    <scope>NUCLEOTIDE SEQUENCE [LARGE SCALE GENOMIC DNA]</scope>
    <source>
        <strain evidence="2">IBRC-M 10043</strain>
    </source>
</reference>
<dbReference type="Proteomes" id="UP000198775">
    <property type="component" value="Unassembled WGS sequence"/>
</dbReference>
<dbReference type="EMBL" id="FOCX01000027">
    <property type="protein sequence ID" value="SEP02123.1"/>
    <property type="molecule type" value="Genomic_DNA"/>
</dbReference>
<sequence length="266" mass="28937">MIEPLLRLVLGVGISVLAVLVALPVTLALARAFRRTLGGSTVRRVCDRIGGDGWTFELADKVETAIIGGLIGGVVFASLSPAIGPVMYDFHVQSGIVDRPAPDVEVHELEVPDRELQERYNLSVGNYTAYELELANPDQRTLRNFDLNARFPGCVERSALGVTNFGTAVVSNETQEVRVGEYTNRSANATCYGAVSVDEFAPGKAAHVTFVVDENASVNRTRLYDAPESESVLLADSFSWEYNGRSYSDPADVTHESVVANRTRRT</sequence>
<organism evidence="1 2">
    <name type="scientific">Halorientalis persicus</name>
    <dbReference type="NCBI Taxonomy" id="1367881"/>
    <lineage>
        <taxon>Archaea</taxon>
        <taxon>Methanobacteriati</taxon>
        <taxon>Methanobacteriota</taxon>
        <taxon>Stenosarchaea group</taxon>
        <taxon>Halobacteria</taxon>
        <taxon>Halobacteriales</taxon>
        <taxon>Haloarculaceae</taxon>
        <taxon>Halorientalis</taxon>
    </lineage>
</organism>
<dbReference type="RefSeq" id="WP_092663477.1">
    <property type="nucleotide sequence ID" value="NZ_FOCX01000027.1"/>
</dbReference>
<keyword evidence="2" id="KW-1185">Reference proteome</keyword>
<evidence type="ECO:0000313" key="1">
    <source>
        <dbReference type="EMBL" id="SEP02123.1"/>
    </source>
</evidence>
<accession>A0A1H8UGT8</accession>
<evidence type="ECO:0000313" key="2">
    <source>
        <dbReference type="Proteomes" id="UP000198775"/>
    </source>
</evidence>
<gene>
    <name evidence="1" type="ORF">SAMN05216388_102743</name>
</gene>
<name>A0A1H8UGT8_9EURY</name>